<accession>A0AA88Q586</accession>
<protein>
    <submittedName>
        <fullName evidence="1">Uncharacterized protein</fullName>
    </submittedName>
</protein>
<evidence type="ECO:0000313" key="2">
    <source>
        <dbReference type="Proteomes" id="UP001187343"/>
    </source>
</evidence>
<dbReference type="EMBL" id="JAUYZG010000003">
    <property type="protein sequence ID" value="KAK2911353.1"/>
    <property type="molecule type" value="Genomic_DNA"/>
</dbReference>
<reference evidence="1" key="1">
    <citation type="submission" date="2023-08" db="EMBL/GenBank/DDBJ databases">
        <title>Chromosome-level Genome Assembly of mud carp (Cirrhinus molitorella).</title>
        <authorList>
            <person name="Liu H."/>
        </authorList>
    </citation>
    <scope>NUCLEOTIDE SEQUENCE</scope>
    <source>
        <strain evidence="1">Prfri</strain>
        <tissue evidence="1">Muscle</tissue>
    </source>
</reference>
<proteinExistence type="predicted"/>
<name>A0AA88Q586_9TELE</name>
<evidence type="ECO:0000313" key="1">
    <source>
        <dbReference type="EMBL" id="KAK2911353.1"/>
    </source>
</evidence>
<organism evidence="1 2">
    <name type="scientific">Cirrhinus molitorella</name>
    <name type="common">mud carp</name>
    <dbReference type="NCBI Taxonomy" id="172907"/>
    <lineage>
        <taxon>Eukaryota</taxon>
        <taxon>Metazoa</taxon>
        <taxon>Chordata</taxon>
        <taxon>Craniata</taxon>
        <taxon>Vertebrata</taxon>
        <taxon>Euteleostomi</taxon>
        <taxon>Actinopterygii</taxon>
        <taxon>Neopterygii</taxon>
        <taxon>Teleostei</taxon>
        <taxon>Ostariophysi</taxon>
        <taxon>Cypriniformes</taxon>
        <taxon>Cyprinidae</taxon>
        <taxon>Labeoninae</taxon>
        <taxon>Labeonini</taxon>
        <taxon>Cirrhinus</taxon>
    </lineage>
</organism>
<comment type="caution">
    <text evidence="1">The sequence shown here is derived from an EMBL/GenBank/DDBJ whole genome shotgun (WGS) entry which is preliminary data.</text>
</comment>
<dbReference type="AlphaFoldDB" id="A0AA88Q586"/>
<gene>
    <name evidence="1" type="ORF">Q8A67_003486</name>
</gene>
<sequence>MNVVRGNRLHRTRSYQSVWHCCPTVSIKGKHPIKITEKAVGTSRIPRWGAESTTCPDFPLRAFFPVPCDSVVSSSRSSLMCSLRNAPVDDYSN</sequence>
<dbReference type="Proteomes" id="UP001187343">
    <property type="component" value="Unassembled WGS sequence"/>
</dbReference>
<keyword evidence="2" id="KW-1185">Reference proteome</keyword>